<evidence type="ECO:0000256" key="2">
    <source>
        <dbReference type="ARBA" id="ARBA00007299"/>
    </source>
</evidence>
<dbReference type="Pfam" id="PF04042">
    <property type="entry name" value="DNA_pol_E_B"/>
    <property type="match status" value="1"/>
</dbReference>
<keyword evidence="10" id="KW-1185">Reference proteome</keyword>
<dbReference type="EMBL" id="CP119910">
    <property type="protein sequence ID" value="WFD19422.1"/>
    <property type="molecule type" value="Genomic_DNA"/>
</dbReference>
<evidence type="ECO:0000313" key="9">
    <source>
        <dbReference type="EMBL" id="WFD19422.1"/>
    </source>
</evidence>
<dbReference type="GO" id="GO:0006270">
    <property type="term" value="P:DNA replication initiation"/>
    <property type="evidence" value="ECO:0007669"/>
    <property type="project" value="TreeGrafter"/>
</dbReference>
<evidence type="ECO:0000259" key="7">
    <source>
        <dbReference type="Pfam" id="PF04042"/>
    </source>
</evidence>
<dbReference type="PANTHER" id="PTHR23061:SF12">
    <property type="entry name" value="DNA POLYMERASE ALPHA SUBUNIT B"/>
    <property type="match status" value="1"/>
</dbReference>
<keyword evidence="9" id="KW-0548">Nucleotidyltransferase</keyword>
<protein>
    <recommendedName>
        <fullName evidence="3">DNA polymerase alpha subunit B</fullName>
    </recommendedName>
</protein>
<sequence length="541" mass="59330">MADLTSLLGEPVGSSPAKATNHEVHVKDHEWAGRLRVAESFNEHIPSTWDDAFLASMPTKAAPRVSLAVSTDLKQWNYRYMFEKKGERSLVLDTRLNTMAEVLQQAFGLATDWEDPTIPNQESIYTIGRICQRVSTAKDEAAKAPAKLTTSELMLETSRMVGNGQRVALSLDPKCRVRYAWTDESASMTSVVGLFPGMIVGLKGRNGSGGRFIAEEILMPPALPHPATSRAELQAHQYHPSKLDGSTLRIVAASGPFTSPDDLAFTPWHAFASHMERLQPDVLLVMGPFLSASHPLVAAGDLDMLPTELFQEHIAKRLARLMERSPSTMVILVPSTEDLFHPHCAFPQPFLDKADPALGLPKRVRCLPNPSVFYVNELAIGVATVDVLGDLRREELVQRVQPTNASGTPGPKVADPMLRLSRHILGQRSFYPIFPPSPASNVSLDLSHSHLCDLDQVTPDVLLLPSAKIKSFVRVVDSTVVVNPGTLAPPTSDAQSTAFVCMQVDPLPRSTVFRGEEEAEELITHELYNRARIDLVHTSTA</sequence>
<keyword evidence="9" id="KW-0239">DNA-directed DNA polymerase</keyword>
<dbReference type="AlphaFoldDB" id="A0AAF0E4P2"/>
<proteinExistence type="inferred from homology"/>
<evidence type="ECO:0000256" key="6">
    <source>
        <dbReference type="SAM" id="MobiDB-lite"/>
    </source>
</evidence>
<dbReference type="PIRSF" id="PIRSF018300">
    <property type="entry name" value="DNA_pol_alph_2"/>
    <property type="match status" value="1"/>
</dbReference>
<evidence type="ECO:0000256" key="1">
    <source>
        <dbReference type="ARBA" id="ARBA00004123"/>
    </source>
</evidence>
<dbReference type="InterPro" id="IPR016722">
    <property type="entry name" value="DNA_pol_alpha_bsu"/>
</dbReference>
<dbReference type="Proteomes" id="UP001220961">
    <property type="component" value="Chromosome 3"/>
</dbReference>
<dbReference type="PANTHER" id="PTHR23061">
    <property type="entry name" value="DNA POLYMERASE 2 ALPHA 70 KDA SUBUNIT"/>
    <property type="match status" value="1"/>
</dbReference>
<dbReference type="InterPro" id="IPR007185">
    <property type="entry name" value="DNA_pol_a/d/e_bsu"/>
</dbReference>
<feature type="domain" description="DNA polymerase alpha/delta/epsilon subunit B" evidence="7">
    <location>
        <begin position="250"/>
        <end position="473"/>
    </location>
</feature>
<feature type="region of interest" description="Disordered" evidence="6">
    <location>
        <begin position="1"/>
        <end position="22"/>
    </location>
</feature>
<dbReference type="GO" id="GO:0003677">
    <property type="term" value="F:DNA binding"/>
    <property type="evidence" value="ECO:0007669"/>
    <property type="project" value="InterPro"/>
</dbReference>
<organism evidence="9 10">
    <name type="scientific">Malassezia caprae</name>
    <dbReference type="NCBI Taxonomy" id="1381934"/>
    <lineage>
        <taxon>Eukaryota</taxon>
        <taxon>Fungi</taxon>
        <taxon>Dikarya</taxon>
        <taxon>Basidiomycota</taxon>
        <taxon>Ustilaginomycotina</taxon>
        <taxon>Malasseziomycetes</taxon>
        <taxon>Malasseziales</taxon>
        <taxon>Malasseziaceae</taxon>
        <taxon>Malassezia</taxon>
    </lineage>
</organism>
<dbReference type="GO" id="GO:0005658">
    <property type="term" value="C:alpha DNA polymerase:primase complex"/>
    <property type="evidence" value="ECO:0007669"/>
    <property type="project" value="TreeGrafter"/>
</dbReference>
<keyword evidence="5" id="KW-0539">Nucleus</keyword>
<gene>
    <name evidence="9" type="primary">POL12</name>
    <name evidence="9" type="ORF">MCAP1_001652</name>
</gene>
<reference evidence="9" key="1">
    <citation type="submission" date="2023-03" db="EMBL/GenBank/DDBJ databases">
        <title>Mating type loci evolution in Malassezia.</title>
        <authorList>
            <person name="Coelho M.A."/>
        </authorList>
    </citation>
    <scope>NUCLEOTIDE SEQUENCE</scope>
    <source>
        <strain evidence="9">CBS 10434</strain>
    </source>
</reference>
<evidence type="ECO:0000313" key="10">
    <source>
        <dbReference type="Proteomes" id="UP001220961"/>
    </source>
</evidence>
<comment type="similarity">
    <text evidence="2">Belongs to the DNA polymerase alpha subunit B family.</text>
</comment>
<evidence type="ECO:0000256" key="3">
    <source>
        <dbReference type="ARBA" id="ARBA00018596"/>
    </source>
</evidence>
<comment type="subcellular location">
    <subcellularLocation>
        <location evidence="1">Nucleus</location>
    </subcellularLocation>
</comment>
<keyword evidence="9" id="KW-0808">Transferase</keyword>
<evidence type="ECO:0000256" key="5">
    <source>
        <dbReference type="ARBA" id="ARBA00023242"/>
    </source>
</evidence>
<name>A0AAF0E4P2_9BASI</name>
<evidence type="ECO:0000256" key="4">
    <source>
        <dbReference type="ARBA" id="ARBA00022705"/>
    </source>
</evidence>
<accession>A0AAF0E4P2</accession>
<dbReference type="Gene3D" id="3.60.21.60">
    <property type="match status" value="2"/>
</dbReference>
<dbReference type="InterPro" id="IPR054300">
    <property type="entry name" value="OB_DPOA2"/>
</dbReference>
<dbReference type="GO" id="GO:0003887">
    <property type="term" value="F:DNA-directed DNA polymerase activity"/>
    <property type="evidence" value="ECO:0007669"/>
    <property type="project" value="UniProtKB-KW"/>
</dbReference>
<evidence type="ECO:0000259" key="8">
    <source>
        <dbReference type="Pfam" id="PF22062"/>
    </source>
</evidence>
<dbReference type="Pfam" id="PF22062">
    <property type="entry name" value="OB_DPOA2"/>
    <property type="match status" value="1"/>
</dbReference>
<feature type="domain" description="DNA polymerase alpha subunit B OB" evidence="8">
    <location>
        <begin position="91"/>
        <end position="218"/>
    </location>
</feature>
<keyword evidence="4" id="KW-0235">DNA replication</keyword>